<proteinExistence type="inferred from homology"/>
<comment type="similarity">
    <text evidence="2">Belongs to the nematode transthyretin-like family.</text>
</comment>
<organism evidence="6 7">
    <name type="scientific">Gnathostoma spinigerum</name>
    <dbReference type="NCBI Taxonomy" id="75299"/>
    <lineage>
        <taxon>Eukaryota</taxon>
        <taxon>Metazoa</taxon>
        <taxon>Ecdysozoa</taxon>
        <taxon>Nematoda</taxon>
        <taxon>Chromadorea</taxon>
        <taxon>Rhabditida</taxon>
        <taxon>Spirurina</taxon>
        <taxon>Gnathostomatomorpha</taxon>
        <taxon>Gnathostomatoidea</taxon>
        <taxon>Gnathostomatidae</taxon>
        <taxon>Gnathostoma</taxon>
    </lineage>
</organism>
<dbReference type="InterPro" id="IPR038479">
    <property type="entry name" value="Transthyretin-like_sf"/>
</dbReference>
<evidence type="ECO:0000256" key="4">
    <source>
        <dbReference type="ARBA" id="ARBA00022729"/>
    </source>
</evidence>
<sequence>MLLITLLILVCTSNSFGAFSGNSGDIQSIAVRGTLTCNGRPESSVLLKLYDEDTGFDIDDFIAESRTNSLGFFEFGGYISEINQIDPKLNIYHDCNDGLMPCQRKISFIIPNEYVSKGKEPHAVYDVGTIELSRKYGGEERDCFH</sequence>
<dbReference type="Pfam" id="PF01060">
    <property type="entry name" value="TTR-52"/>
    <property type="match status" value="1"/>
</dbReference>
<protein>
    <submittedName>
        <fullName evidence="6">Uncharacterized protein</fullName>
    </submittedName>
</protein>
<accession>A0ABD6EDA0</accession>
<dbReference type="InterPro" id="IPR001534">
    <property type="entry name" value="Transthyretin-like"/>
</dbReference>
<evidence type="ECO:0000256" key="1">
    <source>
        <dbReference type="ARBA" id="ARBA00004613"/>
    </source>
</evidence>
<keyword evidence="4 5" id="KW-0732">Signal</keyword>
<evidence type="ECO:0000313" key="6">
    <source>
        <dbReference type="EMBL" id="MFH4977176.1"/>
    </source>
</evidence>
<dbReference type="PANTHER" id="PTHR21700:SF3">
    <property type="entry name" value="TRANSTHYRETIN-LIKE PROTEIN 5"/>
    <property type="match status" value="1"/>
</dbReference>
<dbReference type="GO" id="GO:0005576">
    <property type="term" value="C:extracellular region"/>
    <property type="evidence" value="ECO:0007669"/>
    <property type="project" value="UniProtKB-SubCell"/>
</dbReference>
<dbReference type="PANTHER" id="PTHR21700">
    <property type="entry name" value="TRANSTHYRETIN-LIKE FAMILY PROTEIN-RELATED"/>
    <property type="match status" value="1"/>
</dbReference>
<comment type="subcellular location">
    <subcellularLocation>
        <location evidence="1">Secreted</location>
    </subcellularLocation>
</comment>
<dbReference type="Proteomes" id="UP001608902">
    <property type="component" value="Unassembled WGS sequence"/>
</dbReference>
<feature type="signal peptide" evidence="5">
    <location>
        <begin position="1"/>
        <end position="17"/>
    </location>
</feature>
<evidence type="ECO:0000313" key="7">
    <source>
        <dbReference type="Proteomes" id="UP001608902"/>
    </source>
</evidence>
<keyword evidence="7" id="KW-1185">Reference proteome</keyword>
<dbReference type="EMBL" id="JBGFUD010002114">
    <property type="protein sequence ID" value="MFH4977176.1"/>
    <property type="molecule type" value="Genomic_DNA"/>
</dbReference>
<evidence type="ECO:0000256" key="2">
    <source>
        <dbReference type="ARBA" id="ARBA00010112"/>
    </source>
</evidence>
<keyword evidence="3" id="KW-0964">Secreted</keyword>
<comment type="caution">
    <text evidence="6">The sequence shown here is derived from an EMBL/GenBank/DDBJ whole genome shotgun (WGS) entry which is preliminary data.</text>
</comment>
<gene>
    <name evidence="6" type="ORF">AB6A40_003885</name>
</gene>
<evidence type="ECO:0000256" key="5">
    <source>
        <dbReference type="SAM" id="SignalP"/>
    </source>
</evidence>
<name>A0ABD6EDA0_9BILA</name>
<dbReference type="AlphaFoldDB" id="A0ABD6EDA0"/>
<reference evidence="6 7" key="1">
    <citation type="submission" date="2024-08" db="EMBL/GenBank/DDBJ databases">
        <title>Gnathostoma spinigerum genome.</title>
        <authorList>
            <person name="Gonzalez-Bertolin B."/>
            <person name="Monzon S."/>
            <person name="Zaballos A."/>
            <person name="Jimenez P."/>
            <person name="Dekumyoy P."/>
            <person name="Varona S."/>
            <person name="Cuesta I."/>
            <person name="Sumanam S."/>
            <person name="Adisakwattana P."/>
            <person name="Gasser R.B."/>
            <person name="Hernandez-Gonzalez A."/>
            <person name="Young N.D."/>
            <person name="Perteguer M.J."/>
        </authorList>
    </citation>
    <scope>NUCLEOTIDE SEQUENCE [LARGE SCALE GENOMIC DNA]</scope>
    <source>
        <strain evidence="6">AL3</strain>
        <tissue evidence="6">Liver</tissue>
    </source>
</reference>
<evidence type="ECO:0000256" key="3">
    <source>
        <dbReference type="ARBA" id="ARBA00022525"/>
    </source>
</evidence>
<feature type="chain" id="PRO_5044768075" evidence="5">
    <location>
        <begin position="18"/>
        <end position="145"/>
    </location>
</feature>
<dbReference type="Gene3D" id="2.60.40.3330">
    <property type="match status" value="1"/>
</dbReference>